<accession>A0A3N4JWK4</accession>
<gene>
    <name evidence="2" type="ORF">L873DRAFT_634257</name>
</gene>
<proteinExistence type="predicted"/>
<organism evidence="2 3">
    <name type="scientific">Choiromyces venosus 120613-1</name>
    <dbReference type="NCBI Taxonomy" id="1336337"/>
    <lineage>
        <taxon>Eukaryota</taxon>
        <taxon>Fungi</taxon>
        <taxon>Dikarya</taxon>
        <taxon>Ascomycota</taxon>
        <taxon>Pezizomycotina</taxon>
        <taxon>Pezizomycetes</taxon>
        <taxon>Pezizales</taxon>
        <taxon>Tuberaceae</taxon>
        <taxon>Choiromyces</taxon>
    </lineage>
</organism>
<dbReference type="Proteomes" id="UP000276215">
    <property type="component" value="Unassembled WGS sequence"/>
</dbReference>
<dbReference type="AlphaFoldDB" id="A0A3N4JWK4"/>
<protein>
    <submittedName>
        <fullName evidence="2">Uncharacterized protein</fullName>
    </submittedName>
</protein>
<name>A0A3N4JWK4_9PEZI</name>
<evidence type="ECO:0000256" key="1">
    <source>
        <dbReference type="SAM" id="MobiDB-lite"/>
    </source>
</evidence>
<feature type="non-terminal residue" evidence="2">
    <location>
        <position position="1"/>
    </location>
</feature>
<keyword evidence="3" id="KW-1185">Reference proteome</keyword>
<sequence>TRTAISLVPHTTPSSQKLKALLSGLSEGFQQMIANKTTEEEAYRQYRQLVRQEKKAKTSNCCKLTQATVVTSEIVIHLQEQQERVDAIKAARKVKKESIQPGPSPTAQKGTRFKTVSAPNSPTLDPTSLPLPLFDEAEDLWKEMEALEVHGDS</sequence>
<feature type="region of interest" description="Disordered" evidence="1">
    <location>
        <begin position="94"/>
        <end position="131"/>
    </location>
</feature>
<reference evidence="2 3" key="1">
    <citation type="journal article" date="2018" name="Nat. Ecol. Evol.">
        <title>Pezizomycetes genomes reveal the molecular basis of ectomycorrhizal truffle lifestyle.</title>
        <authorList>
            <person name="Murat C."/>
            <person name="Payen T."/>
            <person name="Noel B."/>
            <person name="Kuo A."/>
            <person name="Morin E."/>
            <person name="Chen J."/>
            <person name="Kohler A."/>
            <person name="Krizsan K."/>
            <person name="Balestrini R."/>
            <person name="Da Silva C."/>
            <person name="Montanini B."/>
            <person name="Hainaut M."/>
            <person name="Levati E."/>
            <person name="Barry K.W."/>
            <person name="Belfiori B."/>
            <person name="Cichocki N."/>
            <person name="Clum A."/>
            <person name="Dockter R.B."/>
            <person name="Fauchery L."/>
            <person name="Guy J."/>
            <person name="Iotti M."/>
            <person name="Le Tacon F."/>
            <person name="Lindquist E.A."/>
            <person name="Lipzen A."/>
            <person name="Malagnac F."/>
            <person name="Mello A."/>
            <person name="Molinier V."/>
            <person name="Miyauchi S."/>
            <person name="Poulain J."/>
            <person name="Riccioni C."/>
            <person name="Rubini A."/>
            <person name="Sitrit Y."/>
            <person name="Splivallo R."/>
            <person name="Traeger S."/>
            <person name="Wang M."/>
            <person name="Zifcakova L."/>
            <person name="Wipf D."/>
            <person name="Zambonelli A."/>
            <person name="Paolocci F."/>
            <person name="Nowrousian M."/>
            <person name="Ottonello S."/>
            <person name="Baldrian P."/>
            <person name="Spatafora J.W."/>
            <person name="Henrissat B."/>
            <person name="Nagy L.G."/>
            <person name="Aury J.M."/>
            <person name="Wincker P."/>
            <person name="Grigoriev I.V."/>
            <person name="Bonfante P."/>
            <person name="Martin F.M."/>
        </authorList>
    </citation>
    <scope>NUCLEOTIDE SEQUENCE [LARGE SCALE GENOMIC DNA]</scope>
    <source>
        <strain evidence="2 3">120613-1</strain>
    </source>
</reference>
<dbReference type="EMBL" id="ML120372">
    <property type="protein sequence ID" value="RPB01588.1"/>
    <property type="molecule type" value="Genomic_DNA"/>
</dbReference>
<feature type="compositionally biased region" description="Low complexity" evidence="1">
    <location>
        <begin position="121"/>
        <end position="131"/>
    </location>
</feature>
<dbReference type="OrthoDB" id="5483298at2759"/>
<evidence type="ECO:0000313" key="3">
    <source>
        <dbReference type="Proteomes" id="UP000276215"/>
    </source>
</evidence>
<evidence type="ECO:0000313" key="2">
    <source>
        <dbReference type="EMBL" id="RPB01588.1"/>
    </source>
</evidence>